<accession>D6ST35</accession>
<sequence length="323" mass="34885">MANWLKKNWFMVGLVTAVFLAWLFPEPGARGGVLQSENTTRLGVVLIFFFQGLTLSMAAIRDGLMQWRLHIFVQAFIYVLIPLAALGMILVTYPVLSQDMRTGFFFLAVLPTTIATSVAYTFMTKGNVAGAVFNSSLANVAGILITPLWVSVWLQAGGVALPLGQLLLDISLLLLAPFVAGQLLRPFVYRVADALKKTFSTTSSLIIIFIVYAAFCNSWKDGIWEEEGTKAALTAGAGSVVFLALVLGLVVLGIRIVRFDHQNAMAALFCAPQKTMAAGVPMANLIFEGHSGLGVILLPLMFYHLLQLLVGGMLVTKINAAGK</sequence>
<dbReference type="eggNOG" id="COG0385">
    <property type="taxonomic scope" value="Bacteria"/>
</dbReference>
<dbReference type="AlphaFoldDB" id="D6ST35"/>
<feature type="transmembrane region" description="Helical" evidence="1">
    <location>
        <begin position="72"/>
        <end position="96"/>
    </location>
</feature>
<organism evidence="2 3">
    <name type="scientific">Desulfonatronospira thiodismutans ASO3-1</name>
    <dbReference type="NCBI Taxonomy" id="555779"/>
    <lineage>
        <taxon>Bacteria</taxon>
        <taxon>Pseudomonadati</taxon>
        <taxon>Thermodesulfobacteriota</taxon>
        <taxon>Desulfovibrionia</taxon>
        <taxon>Desulfovibrionales</taxon>
        <taxon>Desulfonatronovibrionaceae</taxon>
        <taxon>Desulfonatronospira</taxon>
    </lineage>
</organism>
<gene>
    <name evidence="2" type="ORF">Dthio_PD1190</name>
</gene>
<dbReference type="PANTHER" id="PTHR18640">
    <property type="entry name" value="SOLUTE CARRIER FAMILY 10 MEMBER 7"/>
    <property type="match status" value="1"/>
</dbReference>
<protein>
    <submittedName>
        <fullName evidence="2">Bile acid:sodium symporter</fullName>
    </submittedName>
</protein>
<feature type="transmembrane region" description="Helical" evidence="1">
    <location>
        <begin position="41"/>
        <end position="60"/>
    </location>
</feature>
<feature type="transmembrane region" description="Helical" evidence="1">
    <location>
        <begin position="135"/>
        <end position="154"/>
    </location>
</feature>
<evidence type="ECO:0000256" key="1">
    <source>
        <dbReference type="SAM" id="Phobius"/>
    </source>
</evidence>
<feature type="transmembrane region" description="Helical" evidence="1">
    <location>
        <begin position="166"/>
        <end position="187"/>
    </location>
</feature>
<dbReference type="Pfam" id="PF13593">
    <property type="entry name" value="SBF_like"/>
    <property type="match status" value="1"/>
</dbReference>
<feature type="transmembrane region" description="Helical" evidence="1">
    <location>
        <begin position="232"/>
        <end position="254"/>
    </location>
</feature>
<reference evidence="2" key="1">
    <citation type="submission" date="2010-05" db="EMBL/GenBank/DDBJ databases">
        <title>The draft genome of Desulfonatronospira thiodismutans ASO3-1.</title>
        <authorList>
            <consortium name="US DOE Joint Genome Institute (JGI-PGF)"/>
            <person name="Lucas S."/>
            <person name="Copeland A."/>
            <person name="Lapidus A."/>
            <person name="Cheng J.-F."/>
            <person name="Bruce D."/>
            <person name="Goodwin L."/>
            <person name="Pitluck S."/>
            <person name="Chertkov O."/>
            <person name="Brettin T."/>
            <person name="Detter J.C."/>
            <person name="Han C."/>
            <person name="Land M.L."/>
            <person name="Hauser L."/>
            <person name="Kyrpides N."/>
            <person name="Mikhailova N."/>
            <person name="Muyzer G."/>
            <person name="Woyke T."/>
        </authorList>
    </citation>
    <scope>NUCLEOTIDE SEQUENCE [LARGE SCALE GENOMIC DNA]</scope>
    <source>
        <strain evidence="2">ASO3-1</strain>
    </source>
</reference>
<evidence type="ECO:0000313" key="2">
    <source>
        <dbReference type="EMBL" id="EFI33851.1"/>
    </source>
</evidence>
<dbReference type="EMBL" id="ACJN02000003">
    <property type="protein sequence ID" value="EFI33851.1"/>
    <property type="molecule type" value="Genomic_DNA"/>
</dbReference>
<dbReference type="Gene3D" id="1.20.1530.20">
    <property type="match status" value="1"/>
</dbReference>
<feature type="transmembrane region" description="Helical" evidence="1">
    <location>
        <begin position="199"/>
        <end position="220"/>
    </location>
</feature>
<dbReference type="PIRSF" id="PIRSF026166">
    <property type="entry name" value="UCP026166"/>
    <property type="match status" value="1"/>
</dbReference>
<proteinExistence type="predicted"/>
<name>D6ST35_9BACT</name>
<evidence type="ECO:0000313" key="3">
    <source>
        <dbReference type="Proteomes" id="UP000005496"/>
    </source>
</evidence>
<feature type="transmembrane region" description="Helical" evidence="1">
    <location>
        <begin position="293"/>
        <end position="315"/>
    </location>
</feature>
<keyword evidence="1" id="KW-0812">Transmembrane</keyword>
<dbReference type="OrthoDB" id="9792271at2"/>
<keyword evidence="1" id="KW-1133">Transmembrane helix</keyword>
<dbReference type="InterPro" id="IPR038770">
    <property type="entry name" value="Na+/solute_symporter_sf"/>
</dbReference>
<dbReference type="PANTHER" id="PTHR18640:SF5">
    <property type="entry name" value="SODIUM_BILE ACID COTRANSPORTER 7"/>
    <property type="match status" value="1"/>
</dbReference>
<dbReference type="Proteomes" id="UP000005496">
    <property type="component" value="Unassembled WGS sequence"/>
</dbReference>
<keyword evidence="3" id="KW-1185">Reference proteome</keyword>
<dbReference type="InterPro" id="IPR016833">
    <property type="entry name" value="Put_Na-Bile_cotransptr"/>
</dbReference>
<dbReference type="GO" id="GO:0005886">
    <property type="term" value="C:plasma membrane"/>
    <property type="evidence" value="ECO:0007669"/>
    <property type="project" value="TreeGrafter"/>
</dbReference>
<feature type="transmembrane region" description="Helical" evidence="1">
    <location>
        <begin position="102"/>
        <end position="123"/>
    </location>
</feature>
<keyword evidence="1" id="KW-0472">Membrane</keyword>
<comment type="caution">
    <text evidence="2">The sequence shown here is derived from an EMBL/GenBank/DDBJ whole genome shotgun (WGS) entry which is preliminary data.</text>
</comment>